<dbReference type="VEuPathDB" id="VectorBase:AFUN014861"/>
<evidence type="ECO:0000313" key="1">
    <source>
        <dbReference type="EnsemblMetazoa" id="AFUN014861-PA"/>
    </source>
</evidence>
<name>A0A182S349_ANOFN</name>
<proteinExistence type="predicted"/>
<reference evidence="1" key="1">
    <citation type="submission" date="2020-05" db="UniProtKB">
        <authorList>
            <consortium name="EnsemblMetazoa"/>
        </authorList>
    </citation>
    <scope>IDENTIFICATION</scope>
    <source>
        <strain evidence="1">FUMOZ</strain>
    </source>
</reference>
<dbReference type="EnsemblMetazoa" id="AFUN014861-RA">
    <property type="protein sequence ID" value="AFUN014861-PA"/>
    <property type="gene ID" value="AFUN014861"/>
</dbReference>
<sequence length="48" mass="5556">MQKYCTSSIRISSILRIPTILSTTNEFAKQFPFTLCCRKPQIAAMFRL</sequence>
<accession>A0A182S349</accession>
<dbReference type="AlphaFoldDB" id="A0A182S349"/>
<organism evidence="1">
    <name type="scientific">Anopheles funestus</name>
    <name type="common">African malaria mosquito</name>
    <dbReference type="NCBI Taxonomy" id="62324"/>
    <lineage>
        <taxon>Eukaryota</taxon>
        <taxon>Metazoa</taxon>
        <taxon>Ecdysozoa</taxon>
        <taxon>Arthropoda</taxon>
        <taxon>Hexapoda</taxon>
        <taxon>Insecta</taxon>
        <taxon>Pterygota</taxon>
        <taxon>Neoptera</taxon>
        <taxon>Endopterygota</taxon>
        <taxon>Diptera</taxon>
        <taxon>Nematocera</taxon>
        <taxon>Culicoidea</taxon>
        <taxon>Culicidae</taxon>
        <taxon>Anophelinae</taxon>
        <taxon>Anopheles</taxon>
    </lineage>
</organism>
<protein>
    <submittedName>
        <fullName evidence="1">Uncharacterized protein</fullName>
    </submittedName>
</protein>